<feature type="compositionally biased region" description="Polar residues" evidence="1">
    <location>
        <begin position="34"/>
        <end position="43"/>
    </location>
</feature>
<evidence type="ECO:0000256" key="1">
    <source>
        <dbReference type="SAM" id="MobiDB-lite"/>
    </source>
</evidence>
<sequence>MSTSASIDFVGKGTLQKELQRTIAAVCWDEVNTGVNEESSGTTQKKKKSDEGEGQSDDDEEEKVEEAVFLEEVKQRPKSWFWTGFIAFAIFGPFVPADQDKKYQLKIFFTSDLGNDDASSKGGRSLLRKKKQEEDNKKRSPAPTLEQNDVKAQDADTMTKVMKAGIAQCEANMQYQRNVVSLNQIPQRRGRTPAKPPLKLQLPPLSRQTSSLFQDIAGQLGLAD</sequence>
<organism evidence="2 3">
    <name type="scientific">Nitzschia inconspicua</name>
    <dbReference type="NCBI Taxonomy" id="303405"/>
    <lineage>
        <taxon>Eukaryota</taxon>
        <taxon>Sar</taxon>
        <taxon>Stramenopiles</taxon>
        <taxon>Ochrophyta</taxon>
        <taxon>Bacillariophyta</taxon>
        <taxon>Bacillariophyceae</taxon>
        <taxon>Bacillariophycidae</taxon>
        <taxon>Bacillariales</taxon>
        <taxon>Bacillariaceae</taxon>
        <taxon>Nitzschia</taxon>
    </lineage>
</organism>
<reference evidence="2" key="2">
    <citation type="submission" date="2021-04" db="EMBL/GenBank/DDBJ databases">
        <authorList>
            <person name="Podell S."/>
        </authorList>
    </citation>
    <scope>NUCLEOTIDE SEQUENCE</scope>
    <source>
        <strain evidence="2">Hildebrandi</strain>
    </source>
</reference>
<keyword evidence="3" id="KW-1185">Reference proteome</keyword>
<feature type="region of interest" description="Disordered" evidence="1">
    <location>
        <begin position="183"/>
        <end position="206"/>
    </location>
</feature>
<gene>
    <name evidence="2" type="ORF">IV203_026331</name>
</gene>
<dbReference type="AlphaFoldDB" id="A0A9K3LM41"/>
<comment type="caution">
    <text evidence="2">The sequence shown here is derived from an EMBL/GenBank/DDBJ whole genome shotgun (WGS) entry which is preliminary data.</text>
</comment>
<feature type="region of interest" description="Disordered" evidence="1">
    <location>
        <begin position="34"/>
        <end position="64"/>
    </location>
</feature>
<protein>
    <submittedName>
        <fullName evidence="2">Uncharacterized protein</fullName>
    </submittedName>
</protein>
<feature type="region of interest" description="Disordered" evidence="1">
    <location>
        <begin position="116"/>
        <end position="151"/>
    </location>
</feature>
<dbReference type="EMBL" id="JAGRRH010000010">
    <property type="protein sequence ID" value="KAG7362971.1"/>
    <property type="molecule type" value="Genomic_DNA"/>
</dbReference>
<name>A0A9K3LM41_9STRA</name>
<dbReference type="Proteomes" id="UP000693970">
    <property type="component" value="Unassembled WGS sequence"/>
</dbReference>
<reference evidence="2" key="1">
    <citation type="journal article" date="2021" name="Sci. Rep.">
        <title>Diploid genomic architecture of Nitzschia inconspicua, an elite biomass production diatom.</title>
        <authorList>
            <person name="Oliver A."/>
            <person name="Podell S."/>
            <person name="Pinowska A."/>
            <person name="Traller J.C."/>
            <person name="Smith S.R."/>
            <person name="McClure R."/>
            <person name="Beliaev A."/>
            <person name="Bohutskyi P."/>
            <person name="Hill E.A."/>
            <person name="Rabines A."/>
            <person name="Zheng H."/>
            <person name="Allen L.Z."/>
            <person name="Kuo A."/>
            <person name="Grigoriev I.V."/>
            <person name="Allen A.E."/>
            <person name="Hazlebeck D."/>
            <person name="Allen E.E."/>
        </authorList>
    </citation>
    <scope>NUCLEOTIDE SEQUENCE</scope>
    <source>
        <strain evidence="2">Hildebrandi</strain>
    </source>
</reference>
<evidence type="ECO:0000313" key="2">
    <source>
        <dbReference type="EMBL" id="KAG7362971.1"/>
    </source>
</evidence>
<proteinExistence type="predicted"/>
<accession>A0A9K3LM41</accession>
<evidence type="ECO:0000313" key="3">
    <source>
        <dbReference type="Proteomes" id="UP000693970"/>
    </source>
</evidence>
<feature type="compositionally biased region" description="Acidic residues" evidence="1">
    <location>
        <begin position="52"/>
        <end position="64"/>
    </location>
</feature>